<dbReference type="EMBL" id="BOOI01000011">
    <property type="protein sequence ID" value="GIH83109.1"/>
    <property type="molecule type" value="Genomic_DNA"/>
</dbReference>
<evidence type="ECO:0000313" key="3">
    <source>
        <dbReference type="Proteomes" id="UP000655044"/>
    </source>
</evidence>
<accession>A0A8J3S116</accession>
<evidence type="ECO:0000256" key="1">
    <source>
        <dbReference type="SAM" id="Phobius"/>
    </source>
</evidence>
<dbReference type="AlphaFoldDB" id="A0A8J3S116"/>
<dbReference type="Proteomes" id="UP000655044">
    <property type="component" value="Unassembled WGS sequence"/>
</dbReference>
<dbReference type="RefSeq" id="WP_189241728.1">
    <property type="nucleotide sequence ID" value="NZ_BMQP01000003.1"/>
</dbReference>
<proteinExistence type="predicted"/>
<protein>
    <submittedName>
        <fullName evidence="2">Uncharacterized protein</fullName>
    </submittedName>
</protein>
<comment type="caution">
    <text evidence="2">The sequence shown here is derived from an EMBL/GenBank/DDBJ whole genome shotgun (WGS) entry which is preliminary data.</text>
</comment>
<keyword evidence="3" id="KW-1185">Reference proteome</keyword>
<evidence type="ECO:0000313" key="2">
    <source>
        <dbReference type="EMBL" id="GIH83109.1"/>
    </source>
</evidence>
<keyword evidence="1" id="KW-1133">Transmembrane helix</keyword>
<sequence length="394" mass="40627">MNELEDRLRAALEARAQTFTAASGAWLGVRERRRGARLRRVALLAVPAVAASLALVLGTGLVGGGDGDGDGTTVATFAEGAGPLLEQALRRDPPAGEVLTVPGGTGLSHVWFSAAPGGRGSRLCALPAGRGQGRAHWCNVLAPLGPERFAALVGGTGGGFSSGADLTLYGVAADAVTAVTAVTEDGRSLPGAVLRREGVQAPVWVVRYPGAVKIAAFAFADERGRTLQRLERPPGRACHDDPAPRGSGLPLVDDVTVHLTGSGCVAVRRGDATVGMADTHPHLTLGADLRQLAKEIRAPVRVWGGAGQAVPGLWYGYTDEETARVELRIGGERVSVSTAGGFPGQGVRVFGGRLPRGAEPFRDGAVYVGFGADGAELWRYRVRADSAGKSGKDG</sequence>
<gene>
    <name evidence="2" type="ORF">Pro02_15170</name>
</gene>
<feature type="transmembrane region" description="Helical" evidence="1">
    <location>
        <begin position="41"/>
        <end position="62"/>
    </location>
</feature>
<keyword evidence="1" id="KW-0812">Transmembrane</keyword>
<reference evidence="2" key="1">
    <citation type="submission" date="2021-01" db="EMBL/GenBank/DDBJ databases">
        <title>Whole genome shotgun sequence of Planobispora rosea NBRC 15558.</title>
        <authorList>
            <person name="Komaki H."/>
            <person name="Tamura T."/>
        </authorList>
    </citation>
    <scope>NUCLEOTIDE SEQUENCE</scope>
    <source>
        <strain evidence="2">NBRC 15558</strain>
    </source>
</reference>
<name>A0A8J3S116_PLARO</name>
<keyword evidence="1" id="KW-0472">Membrane</keyword>
<organism evidence="2 3">
    <name type="scientific">Planobispora rosea</name>
    <dbReference type="NCBI Taxonomy" id="35762"/>
    <lineage>
        <taxon>Bacteria</taxon>
        <taxon>Bacillati</taxon>
        <taxon>Actinomycetota</taxon>
        <taxon>Actinomycetes</taxon>
        <taxon>Streptosporangiales</taxon>
        <taxon>Streptosporangiaceae</taxon>
        <taxon>Planobispora</taxon>
    </lineage>
</organism>